<dbReference type="Gene3D" id="1.10.940.10">
    <property type="entry name" value="NusB-like"/>
    <property type="match status" value="1"/>
</dbReference>
<keyword evidence="9" id="KW-1185">Reference proteome</keyword>
<name>A0A1G7SBW5_9HYPH</name>
<accession>A0A1G7SBW5</accession>
<keyword evidence="5 6" id="KW-0694">RNA-binding</keyword>
<dbReference type="InterPro" id="IPR023267">
    <property type="entry name" value="RCMT"/>
</dbReference>
<feature type="binding site" evidence="6">
    <location>
        <position position="267"/>
    </location>
    <ligand>
        <name>S-adenosyl-L-methionine</name>
        <dbReference type="ChEBI" id="CHEBI:59789"/>
    </ligand>
</feature>
<evidence type="ECO:0000256" key="3">
    <source>
        <dbReference type="ARBA" id="ARBA00022679"/>
    </source>
</evidence>
<dbReference type="AlphaFoldDB" id="A0A1G7SBW5"/>
<dbReference type="Gene3D" id="3.40.50.150">
    <property type="entry name" value="Vaccinia Virus protein VP39"/>
    <property type="match status" value="1"/>
</dbReference>
<dbReference type="GO" id="GO:0003723">
    <property type="term" value="F:RNA binding"/>
    <property type="evidence" value="ECO:0007669"/>
    <property type="project" value="UniProtKB-UniRule"/>
</dbReference>
<dbReference type="InterPro" id="IPR029063">
    <property type="entry name" value="SAM-dependent_MTases_sf"/>
</dbReference>
<dbReference type="PRINTS" id="PR02008">
    <property type="entry name" value="RCMTFAMILY"/>
</dbReference>
<dbReference type="OrthoDB" id="9810297at2"/>
<feature type="domain" description="SAM-dependent MTase RsmB/NOP-type" evidence="7">
    <location>
        <begin position="137"/>
        <end position="433"/>
    </location>
</feature>
<feature type="binding site" evidence="6">
    <location>
        <position position="293"/>
    </location>
    <ligand>
        <name>S-adenosyl-L-methionine</name>
        <dbReference type="ChEBI" id="CHEBI:59789"/>
    </ligand>
</feature>
<dbReference type="EMBL" id="FNCS01000001">
    <property type="protein sequence ID" value="SDG20537.1"/>
    <property type="molecule type" value="Genomic_DNA"/>
</dbReference>
<dbReference type="SUPFAM" id="SSF48013">
    <property type="entry name" value="NusB-like"/>
    <property type="match status" value="1"/>
</dbReference>
<dbReference type="PROSITE" id="PS51686">
    <property type="entry name" value="SAM_MT_RSMB_NOP"/>
    <property type="match status" value="1"/>
</dbReference>
<dbReference type="GO" id="GO:0006355">
    <property type="term" value="P:regulation of DNA-templated transcription"/>
    <property type="evidence" value="ECO:0007669"/>
    <property type="project" value="InterPro"/>
</dbReference>
<sequence>MTNQSSIAGLKPRLEAIFHLDRVLAGKPFAPISADRVADSRDRALANRLVTIALRRHGQISEVLGSVLSKGVPQRAGILEAVLRVGVAQLLYIEDIPAHSAIHLSVEAARADKRAGRFDKLVNGALRSVQRGAAEFLAMPDTALIPDWLAREWTASYGAEAVGAFAGQLVSSPPLDLTLKAEDGALIDALGATPLIGTSVRVSEREVPIAQLPGFAEGQWWVQDVAAAIPARLLDVQAGEAVLDLCAAPGGKTAQLAAAGARVTALDISAERMERVSENLSRLGLEAELVVGDALSYAPREAFDAILLDAPCSATGTFRRHPEVLWHRDEKGIGERVALQRKMFSHAASLLKPGGRMVYCVCSLERKEGEAQVEWAAKTHPELTLKPIGAEDIGGWAAATNADGTLRLTPALTLPGAVEGGLDGFFIARFEKKAG</sequence>
<evidence type="ECO:0000256" key="4">
    <source>
        <dbReference type="ARBA" id="ARBA00022691"/>
    </source>
</evidence>
<keyword evidence="3 6" id="KW-0808">Transferase</keyword>
<dbReference type="Pfam" id="PF01189">
    <property type="entry name" value="Methyltr_RsmB-F"/>
    <property type="match status" value="1"/>
</dbReference>
<dbReference type="InterPro" id="IPR018314">
    <property type="entry name" value="RsmB/NOL1/NOP2-like_CS"/>
</dbReference>
<dbReference type="RefSeq" id="WP_090590619.1">
    <property type="nucleotide sequence ID" value="NZ_FNCS01000001.1"/>
</dbReference>
<dbReference type="InterPro" id="IPR001678">
    <property type="entry name" value="MeTrfase_RsmB-F_NOP2_dom"/>
</dbReference>
<dbReference type="PANTHER" id="PTHR22807">
    <property type="entry name" value="NOP2 YEAST -RELATED NOL1/NOP2/FMU SUN DOMAIN-CONTAINING"/>
    <property type="match status" value="1"/>
</dbReference>
<dbReference type="STRING" id="440168.SAMN04487974_101420"/>
<comment type="similarity">
    <text evidence="1 6">Belongs to the class I-like SAM-binding methyltransferase superfamily. RsmB/NOP family.</text>
</comment>
<evidence type="ECO:0000256" key="1">
    <source>
        <dbReference type="ARBA" id="ARBA00007494"/>
    </source>
</evidence>
<proteinExistence type="inferred from homology"/>
<evidence type="ECO:0000256" key="2">
    <source>
        <dbReference type="ARBA" id="ARBA00022603"/>
    </source>
</evidence>
<evidence type="ECO:0000259" key="7">
    <source>
        <dbReference type="PROSITE" id="PS51686"/>
    </source>
</evidence>
<keyword evidence="2 6" id="KW-0489">Methyltransferase</keyword>
<gene>
    <name evidence="8" type="ORF">SAMN04487974_101420</name>
</gene>
<evidence type="ECO:0000313" key="8">
    <source>
        <dbReference type="EMBL" id="SDG20537.1"/>
    </source>
</evidence>
<feature type="active site" description="Nucleophile" evidence="6">
    <location>
        <position position="362"/>
    </location>
</feature>
<evidence type="ECO:0000256" key="5">
    <source>
        <dbReference type="ARBA" id="ARBA00022884"/>
    </source>
</evidence>
<dbReference type="Proteomes" id="UP000199495">
    <property type="component" value="Unassembled WGS sequence"/>
</dbReference>
<organism evidence="8 9">
    <name type="scientific">Pelagibacterium luteolum</name>
    <dbReference type="NCBI Taxonomy" id="440168"/>
    <lineage>
        <taxon>Bacteria</taxon>
        <taxon>Pseudomonadati</taxon>
        <taxon>Pseudomonadota</taxon>
        <taxon>Alphaproteobacteria</taxon>
        <taxon>Hyphomicrobiales</taxon>
        <taxon>Devosiaceae</taxon>
        <taxon>Pelagibacterium</taxon>
    </lineage>
</organism>
<dbReference type="Pfam" id="PF01029">
    <property type="entry name" value="NusB"/>
    <property type="match status" value="1"/>
</dbReference>
<keyword evidence="4 6" id="KW-0949">S-adenosyl-L-methionine</keyword>
<feature type="binding site" evidence="6">
    <location>
        <begin position="246"/>
        <end position="252"/>
    </location>
    <ligand>
        <name>S-adenosyl-L-methionine</name>
        <dbReference type="ChEBI" id="CHEBI:59789"/>
    </ligand>
</feature>
<dbReference type="SUPFAM" id="SSF53335">
    <property type="entry name" value="S-adenosyl-L-methionine-dependent methyltransferases"/>
    <property type="match status" value="1"/>
</dbReference>
<dbReference type="PROSITE" id="PS01153">
    <property type="entry name" value="NOL1_NOP2_SUN"/>
    <property type="match status" value="1"/>
</dbReference>
<dbReference type="GO" id="GO:0008173">
    <property type="term" value="F:RNA methyltransferase activity"/>
    <property type="evidence" value="ECO:0007669"/>
    <property type="project" value="InterPro"/>
</dbReference>
<dbReference type="InterPro" id="IPR035926">
    <property type="entry name" value="NusB-like_sf"/>
</dbReference>
<dbReference type="GO" id="GO:0001510">
    <property type="term" value="P:RNA methylation"/>
    <property type="evidence" value="ECO:0007669"/>
    <property type="project" value="InterPro"/>
</dbReference>
<dbReference type="InterPro" id="IPR049560">
    <property type="entry name" value="MeTrfase_RsmB-F_NOP2_cat"/>
</dbReference>
<evidence type="ECO:0000313" key="9">
    <source>
        <dbReference type="Proteomes" id="UP000199495"/>
    </source>
</evidence>
<feature type="binding site" evidence="6">
    <location>
        <position position="309"/>
    </location>
    <ligand>
        <name>S-adenosyl-L-methionine</name>
        <dbReference type="ChEBI" id="CHEBI:59789"/>
    </ligand>
</feature>
<dbReference type="InterPro" id="IPR006027">
    <property type="entry name" value="NusB_RsmB_TIM44"/>
</dbReference>
<reference evidence="8 9" key="1">
    <citation type="submission" date="2016-10" db="EMBL/GenBank/DDBJ databases">
        <authorList>
            <person name="de Groot N.N."/>
        </authorList>
    </citation>
    <scope>NUCLEOTIDE SEQUENCE [LARGE SCALE GENOMIC DNA]</scope>
    <source>
        <strain evidence="8 9">CGMCC 1.10267</strain>
    </source>
</reference>
<dbReference type="CDD" id="cd02440">
    <property type="entry name" value="AdoMet_MTases"/>
    <property type="match status" value="1"/>
</dbReference>
<evidence type="ECO:0000256" key="6">
    <source>
        <dbReference type="PROSITE-ProRule" id="PRU01023"/>
    </source>
</evidence>
<dbReference type="PANTHER" id="PTHR22807:SF61">
    <property type="entry name" value="NOL1_NOP2_SUN FAMILY PROTEIN _ ANTITERMINATION NUSB DOMAIN-CONTAINING PROTEIN"/>
    <property type="match status" value="1"/>
</dbReference>
<protein>
    <submittedName>
        <fullName evidence="8">16S rRNA (Cytosine967-C5)-methyltransferase</fullName>
    </submittedName>
</protein>